<dbReference type="HOGENOM" id="CLU_1688032_0_0_1"/>
<dbReference type="InterPro" id="IPR050802">
    <property type="entry name" value="EF-GSTs"/>
</dbReference>
<accession>A0A0C3L2E4</accession>
<gene>
    <name evidence="2" type="ORF">M407DRAFT_34520</name>
</gene>
<feature type="domain" description="GST N-terminal" evidence="1">
    <location>
        <begin position="2"/>
        <end position="84"/>
    </location>
</feature>
<dbReference type="CDD" id="cd03044">
    <property type="entry name" value="GST_N_EF1Bgamma"/>
    <property type="match status" value="1"/>
</dbReference>
<dbReference type="Gene3D" id="1.20.1050.10">
    <property type="match status" value="1"/>
</dbReference>
<dbReference type="Proteomes" id="UP000054248">
    <property type="component" value="Unassembled WGS sequence"/>
</dbReference>
<name>A0A0C3L2E4_9AGAM</name>
<dbReference type="GO" id="GO:0005737">
    <property type="term" value="C:cytoplasm"/>
    <property type="evidence" value="ECO:0007669"/>
    <property type="project" value="TreeGrafter"/>
</dbReference>
<dbReference type="GO" id="GO:0006414">
    <property type="term" value="P:translational elongation"/>
    <property type="evidence" value="ECO:0007669"/>
    <property type="project" value="TreeGrafter"/>
</dbReference>
<keyword evidence="3" id="KW-1185">Reference proteome</keyword>
<protein>
    <recommendedName>
        <fullName evidence="1">GST N-terminal domain-containing protein</fullName>
    </recommendedName>
</protein>
<dbReference type="FunFam" id="3.40.30.10:FF:000142">
    <property type="entry name" value="Elongation factor 1 gamma"/>
    <property type="match status" value="1"/>
</dbReference>
<dbReference type="GO" id="GO:0005634">
    <property type="term" value="C:nucleus"/>
    <property type="evidence" value="ECO:0007669"/>
    <property type="project" value="TreeGrafter"/>
</dbReference>
<reference evidence="2 3" key="1">
    <citation type="submission" date="2014-04" db="EMBL/GenBank/DDBJ databases">
        <authorList>
            <consortium name="DOE Joint Genome Institute"/>
            <person name="Kuo A."/>
            <person name="Girlanda M."/>
            <person name="Perotto S."/>
            <person name="Kohler A."/>
            <person name="Nagy L.G."/>
            <person name="Floudas D."/>
            <person name="Copeland A."/>
            <person name="Barry K.W."/>
            <person name="Cichocki N."/>
            <person name="Veneault-Fourrey C."/>
            <person name="LaButti K."/>
            <person name="Lindquist E.A."/>
            <person name="Lipzen A."/>
            <person name="Lundell T."/>
            <person name="Morin E."/>
            <person name="Murat C."/>
            <person name="Sun H."/>
            <person name="Tunlid A."/>
            <person name="Henrissat B."/>
            <person name="Grigoriev I.V."/>
            <person name="Hibbett D.S."/>
            <person name="Martin F."/>
            <person name="Nordberg H.P."/>
            <person name="Cantor M.N."/>
            <person name="Hua S.X."/>
        </authorList>
    </citation>
    <scope>NUCLEOTIDE SEQUENCE [LARGE SCALE GENOMIC DNA]</scope>
    <source>
        <strain evidence="2 3">MUT 4182</strain>
    </source>
</reference>
<evidence type="ECO:0000313" key="2">
    <source>
        <dbReference type="EMBL" id="KIO15867.1"/>
    </source>
</evidence>
<dbReference type="PANTHER" id="PTHR43986:SF1">
    <property type="entry name" value="ELONGATION FACTOR 1-GAMMA"/>
    <property type="match status" value="1"/>
</dbReference>
<dbReference type="SUPFAM" id="SSF47616">
    <property type="entry name" value="GST C-terminal domain-like"/>
    <property type="match status" value="1"/>
</dbReference>
<dbReference type="InterPro" id="IPR036282">
    <property type="entry name" value="Glutathione-S-Trfase_C_sf"/>
</dbReference>
<dbReference type="OrthoDB" id="249703at2759"/>
<sequence>MSVGKLYTTATQNQGLRIRAVAAFGGVQLETVEGFESNVTNKSAEYLAKFPLGKYPALETPSGLHLTETIAIARYVAGLAKNSLLLGSTPEEEAQVDQWVSFGDTELFAPGRIVAGLLSGNVPYNKVVNRYLLPRAHRSCDQFPRVPPRYPHIPRL</sequence>
<dbReference type="STRING" id="1051891.A0A0C3L2E4"/>
<dbReference type="PROSITE" id="PS50404">
    <property type="entry name" value="GST_NTER"/>
    <property type="match status" value="1"/>
</dbReference>
<dbReference type="InterPro" id="IPR036249">
    <property type="entry name" value="Thioredoxin-like_sf"/>
</dbReference>
<proteinExistence type="predicted"/>
<dbReference type="Pfam" id="PF02798">
    <property type="entry name" value="GST_N"/>
    <property type="match status" value="1"/>
</dbReference>
<dbReference type="Gene3D" id="3.40.30.10">
    <property type="entry name" value="Glutaredoxin"/>
    <property type="match status" value="1"/>
</dbReference>
<organism evidence="2 3">
    <name type="scientific">Tulasnella calospora MUT 4182</name>
    <dbReference type="NCBI Taxonomy" id="1051891"/>
    <lineage>
        <taxon>Eukaryota</taxon>
        <taxon>Fungi</taxon>
        <taxon>Dikarya</taxon>
        <taxon>Basidiomycota</taxon>
        <taxon>Agaricomycotina</taxon>
        <taxon>Agaricomycetes</taxon>
        <taxon>Cantharellales</taxon>
        <taxon>Tulasnellaceae</taxon>
        <taxon>Tulasnella</taxon>
    </lineage>
</organism>
<evidence type="ECO:0000259" key="1">
    <source>
        <dbReference type="PROSITE" id="PS50404"/>
    </source>
</evidence>
<dbReference type="InterPro" id="IPR004045">
    <property type="entry name" value="Glutathione_S-Trfase_N"/>
</dbReference>
<evidence type="ECO:0000313" key="3">
    <source>
        <dbReference type="Proteomes" id="UP000054248"/>
    </source>
</evidence>
<dbReference type="AlphaFoldDB" id="A0A0C3L2E4"/>
<reference evidence="3" key="2">
    <citation type="submission" date="2015-01" db="EMBL/GenBank/DDBJ databases">
        <title>Evolutionary Origins and Diversification of the Mycorrhizal Mutualists.</title>
        <authorList>
            <consortium name="DOE Joint Genome Institute"/>
            <consortium name="Mycorrhizal Genomics Consortium"/>
            <person name="Kohler A."/>
            <person name="Kuo A."/>
            <person name="Nagy L.G."/>
            <person name="Floudas D."/>
            <person name="Copeland A."/>
            <person name="Barry K.W."/>
            <person name="Cichocki N."/>
            <person name="Veneault-Fourrey C."/>
            <person name="LaButti K."/>
            <person name="Lindquist E.A."/>
            <person name="Lipzen A."/>
            <person name="Lundell T."/>
            <person name="Morin E."/>
            <person name="Murat C."/>
            <person name="Riley R."/>
            <person name="Ohm R."/>
            <person name="Sun H."/>
            <person name="Tunlid A."/>
            <person name="Henrissat B."/>
            <person name="Grigoriev I.V."/>
            <person name="Hibbett D.S."/>
            <person name="Martin F."/>
        </authorList>
    </citation>
    <scope>NUCLEOTIDE SEQUENCE [LARGE SCALE GENOMIC DNA]</scope>
    <source>
        <strain evidence="3">MUT 4182</strain>
    </source>
</reference>
<dbReference type="PANTHER" id="PTHR43986">
    <property type="entry name" value="ELONGATION FACTOR 1-GAMMA"/>
    <property type="match status" value="1"/>
</dbReference>
<dbReference type="SUPFAM" id="SSF52833">
    <property type="entry name" value="Thioredoxin-like"/>
    <property type="match status" value="1"/>
</dbReference>
<dbReference type="EMBL" id="KN823776">
    <property type="protein sequence ID" value="KIO15867.1"/>
    <property type="molecule type" value="Genomic_DNA"/>
</dbReference>